<comment type="pathway">
    <text evidence="1">Cofactor biosynthesis; NAD(+) biosynthesis.</text>
</comment>
<evidence type="ECO:0000256" key="4">
    <source>
        <dbReference type="ARBA" id="ARBA00022695"/>
    </source>
</evidence>
<dbReference type="GO" id="GO:0070566">
    <property type="term" value="F:adenylyltransferase activity"/>
    <property type="evidence" value="ECO:0007669"/>
    <property type="project" value="UniProtKB-ARBA"/>
</dbReference>
<dbReference type="Gene3D" id="3.40.50.620">
    <property type="entry name" value="HUPs"/>
    <property type="match status" value="1"/>
</dbReference>
<comment type="caution">
    <text evidence="9">The sequence shown here is derived from an EMBL/GenBank/DDBJ whole genome shotgun (WGS) entry which is preliminary data.</text>
</comment>
<dbReference type="Proteomes" id="UP001209570">
    <property type="component" value="Unassembled WGS sequence"/>
</dbReference>
<keyword evidence="5" id="KW-0547">Nucleotide-binding</keyword>
<dbReference type="CDD" id="cd02165">
    <property type="entry name" value="NMNAT"/>
    <property type="match status" value="1"/>
</dbReference>
<accession>A0AAD5Q0Z3</accession>
<evidence type="ECO:0000259" key="8">
    <source>
        <dbReference type="Pfam" id="PF01467"/>
    </source>
</evidence>
<evidence type="ECO:0000256" key="6">
    <source>
        <dbReference type="ARBA" id="ARBA00022840"/>
    </source>
</evidence>
<dbReference type="InterPro" id="IPR014729">
    <property type="entry name" value="Rossmann-like_a/b/a_fold"/>
</dbReference>
<organism evidence="9 10">
    <name type="scientific">Pythium insidiosum</name>
    <name type="common">Pythiosis disease agent</name>
    <dbReference type="NCBI Taxonomy" id="114742"/>
    <lineage>
        <taxon>Eukaryota</taxon>
        <taxon>Sar</taxon>
        <taxon>Stramenopiles</taxon>
        <taxon>Oomycota</taxon>
        <taxon>Peronosporomycetes</taxon>
        <taxon>Pythiales</taxon>
        <taxon>Pythiaceae</taxon>
        <taxon>Pythium</taxon>
    </lineage>
</organism>
<evidence type="ECO:0000313" key="10">
    <source>
        <dbReference type="Proteomes" id="UP001209570"/>
    </source>
</evidence>
<evidence type="ECO:0000256" key="2">
    <source>
        <dbReference type="ARBA" id="ARBA00022642"/>
    </source>
</evidence>
<dbReference type="Pfam" id="PF01467">
    <property type="entry name" value="CTP_transf_like"/>
    <property type="match status" value="1"/>
</dbReference>
<protein>
    <recommendedName>
        <fullName evidence="8">Cytidyltransferase-like domain-containing protein</fullName>
    </recommendedName>
</protein>
<keyword evidence="4" id="KW-0548">Nucleotidyltransferase</keyword>
<dbReference type="EMBL" id="JAKCXM010001496">
    <property type="protein sequence ID" value="KAJ0390905.1"/>
    <property type="molecule type" value="Genomic_DNA"/>
</dbReference>
<gene>
    <name evidence="9" type="ORF">P43SY_011784</name>
</gene>
<dbReference type="InterPro" id="IPR004821">
    <property type="entry name" value="Cyt_trans-like"/>
</dbReference>
<dbReference type="PANTHER" id="PTHR39321">
    <property type="entry name" value="NICOTINATE-NUCLEOTIDE ADENYLYLTRANSFERASE-RELATED"/>
    <property type="match status" value="1"/>
</dbReference>
<dbReference type="GO" id="GO:0005524">
    <property type="term" value="F:ATP binding"/>
    <property type="evidence" value="ECO:0007669"/>
    <property type="project" value="UniProtKB-KW"/>
</dbReference>
<keyword evidence="2" id="KW-0662">Pyridine nucleotide biosynthesis</keyword>
<reference evidence="9" key="1">
    <citation type="submission" date="2021-12" db="EMBL/GenBank/DDBJ databases">
        <title>Prjna785345.</title>
        <authorList>
            <person name="Rujirawat T."/>
            <person name="Krajaejun T."/>
        </authorList>
    </citation>
    <scope>NUCLEOTIDE SEQUENCE</scope>
    <source>
        <strain evidence="9">Pi057C3</strain>
    </source>
</reference>
<feature type="domain" description="Cytidyltransferase-like" evidence="8">
    <location>
        <begin position="3"/>
        <end position="181"/>
    </location>
</feature>
<evidence type="ECO:0000256" key="7">
    <source>
        <dbReference type="ARBA" id="ARBA00023027"/>
    </source>
</evidence>
<evidence type="ECO:0000256" key="1">
    <source>
        <dbReference type="ARBA" id="ARBA00004790"/>
    </source>
</evidence>
<keyword evidence="7" id="KW-0520">NAD</keyword>
<dbReference type="InterPro" id="IPR005248">
    <property type="entry name" value="NadD/NMNAT"/>
</dbReference>
<evidence type="ECO:0000256" key="5">
    <source>
        <dbReference type="ARBA" id="ARBA00022741"/>
    </source>
</evidence>
<dbReference type="GO" id="GO:0009435">
    <property type="term" value="P:NAD+ biosynthetic process"/>
    <property type="evidence" value="ECO:0007669"/>
    <property type="project" value="InterPro"/>
</dbReference>
<evidence type="ECO:0000256" key="3">
    <source>
        <dbReference type="ARBA" id="ARBA00022679"/>
    </source>
</evidence>
<keyword evidence="10" id="KW-1185">Reference proteome</keyword>
<dbReference type="AlphaFoldDB" id="A0AAD5Q0Z3"/>
<keyword evidence="3" id="KW-0808">Transferase</keyword>
<evidence type="ECO:0000313" key="9">
    <source>
        <dbReference type="EMBL" id="KAJ0390905.1"/>
    </source>
</evidence>
<dbReference type="PANTHER" id="PTHR39321:SF3">
    <property type="entry name" value="PHOSPHOPANTETHEINE ADENYLYLTRANSFERASE"/>
    <property type="match status" value="1"/>
</dbReference>
<proteinExistence type="predicted"/>
<name>A0AAD5Q0Z3_PYTIN</name>
<sequence length="212" mass="24185">MSGHMGAVAFCRDLYDEIWVLPVYQHIYSSKRQLAPFHHRVKMTELAVADMDRMRQDTGEGSTRKAIVRVSEAERELFEYLAARTDKPEDLRVGSIDLVRFLREKYPGISFTMLLGADTFADLRAGKWKNGDELQQLVKLLVMSRKGYEPPQIELSDEERQRIGFITIPTLDNASSTRTRAINDPIELGRAVLPSVADYIIENKLYAFASTQ</sequence>
<keyword evidence="6" id="KW-0067">ATP-binding</keyword>
<dbReference type="SUPFAM" id="SSF52374">
    <property type="entry name" value="Nucleotidylyl transferase"/>
    <property type="match status" value="1"/>
</dbReference>